<dbReference type="PANTHER" id="PTHR30008:SF0">
    <property type="entry name" value="EXODEOXYRIBONUCLEASE 7 LARGE SUBUNIT"/>
    <property type="match status" value="1"/>
</dbReference>
<protein>
    <recommendedName>
        <fullName evidence="5">Exodeoxyribonuclease 7 large subunit</fullName>
        <ecNumber evidence="5">3.1.11.6</ecNumber>
    </recommendedName>
    <alternativeName>
        <fullName evidence="5">Exodeoxyribonuclease VII large subunit</fullName>
        <shortName evidence="5">Exonuclease VII large subunit</shortName>
    </alternativeName>
</protein>
<dbReference type="GO" id="GO:0006308">
    <property type="term" value="P:DNA catabolic process"/>
    <property type="evidence" value="ECO:0007669"/>
    <property type="project" value="UniProtKB-UniRule"/>
</dbReference>
<name>A0A350H829_UNCW3</name>
<evidence type="ECO:0000256" key="6">
    <source>
        <dbReference type="RuleBase" id="RU004355"/>
    </source>
</evidence>
<dbReference type="InterPro" id="IPR020579">
    <property type="entry name" value="Exonuc_VII_lsu_C"/>
</dbReference>
<evidence type="ECO:0000256" key="5">
    <source>
        <dbReference type="HAMAP-Rule" id="MF_00378"/>
    </source>
</evidence>
<dbReference type="InterPro" id="IPR025824">
    <property type="entry name" value="OB-fold_nuc-bd_dom"/>
</dbReference>
<accession>A0A350H829</accession>
<evidence type="ECO:0000256" key="3">
    <source>
        <dbReference type="ARBA" id="ARBA00022801"/>
    </source>
</evidence>
<evidence type="ECO:0000256" key="1">
    <source>
        <dbReference type="ARBA" id="ARBA00022490"/>
    </source>
</evidence>
<dbReference type="GO" id="GO:0003676">
    <property type="term" value="F:nucleic acid binding"/>
    <property type="evidence" value="ECO:0007669"/>
    <property type="project" value="InterPro"/>
</dbReference>
<dbReference type="PANTHER" id="PTHR30008">
    <property type="entry name" value="EXODEOXYRIBONUCLEASE 7 LARGE SUBUNIT"/>
    <property type="match status" value="1"/>
</dbReference>
<dbReference type="Pfam" id="PF13742">
    <property type="entry name" value="tRNA_anti_2"/>
    <property type="match status" value="1"/>
</dbReference>
<comment type="caution">
    <text evidence="9">The sequence shown here is derived from an EMBL/GenBank/DDBJ whole genome shotgun (WGS) entry which is preliminary data.</text>
</comment>
<reference evidence="9 10" key="1">
    <citation type="journal article" date="2018" name="Nat. Biotechnol.">
        <title>A standardized bacterial taxonomy based on genome phylogeny substantially revises the tree of life.</title>
        <authorList>
            <person name="Parks D.H."/>
            <person name="Chuvochina M."/>
            <person name="Waite D.W."/>
            <person name="Rinke C."/>
            <person name="Skarshewski A."/>
            <person name="Chaumeil P.A."/>
            <person name="Hugenholtz P."/>
        </authorList>
    </citation>
    <scope>NUCLEOTIDE SEQUENCE [LARGE SCALE GENOMIC DNA]</scope>
    <source>
        <strain evidence="9">UBA9956</strain>
    </source>
</reference>
<proteinExistence type="inferred from homology"/>
<gene>
    <name evidence="5" type="primary">xseA</name>
    <name evidence="9" type="ORF">DCW38_00720</name>
</gene>
<comment type="catalytic activity">
    <reaction evidence="5 6">
        <text>Exonucleolytic cleavage in either 5'- to 3'- or 3'- to 5'-direction to yield nucleoside 5'-phosphates.</text>
        <dbReference type="EC" id="3.1.11.6"/>
    </reaction>
</comment>
<feature type="domain" description="Exonuclease VII large subunit C-terminal" evidence="7">
    <location>
        <begin position="121"/>
        <end position="434"/>
    </location>
</feature>
<dbReference type="InterPro" id="IPR003753">
    <property type="entry name" value="Exonuc_VII_L"/>
</dbReference>
<feature type="domain" description="OB-fold nucleic acid binding" evidence="8">
    <location>
        <begin position="6"/>
        <end position="98"/>
    </location>
</feature>
<keyword evidence="3 5" id="KW-0378">Hydrolase</keyword>
<dbReference type="Gene3D" id="2.40.50.1010">
    <property type="match status" value="1"/>
</dbReference>
<dbReference type="Pfam" id="PF02601">
    <property type="entry name" value="Exonuc_VII_L"/>
    <property type="match status" value="1"/>
</dbReference>
<evidence type="ECO:0000313" key="9">
    <source>
        <dbReference type="EMBL" id="HAV91695.1"/>
    </source>
</evidence>
<dbReference type="AlphaFoldDB" id="A0A350H829"/>
<dbReference type="EMBL" id="DMZY01000024">
    <property type="protein sequence ID" value="HAV91695.1"/>
    <property type="molecule type" value="Genomic_DNA"/>
</dbReference>
<dbReference type="EC" id="3.1.11.6" evidence="5"/>
<dbReference type="NCBIfam" id="TIGR00237">
    <property type="entry name" value="xseA"/>
    <property type="match status" value="1"/>
</dbReference>
<dbReference type="GO" id="GO:0008855">
    <property type="term" value="F:exodeoxyribonuclease VII activity"/>
    <property type="evidence" value="ECO:0007669"/>
    <property type="project" value="UniProtKB-UniRule"/>
</dbReference>
<keyword evidence="1 5" id="KW-0963">Cytoplasm</keyword>
<comment type="similarity">
    <text evidence="5 6">Belongs to the XseA family.</text>
</comment>
<evidence type="ECO:0000256" key="2">
    <source>
        <dbReference type="ARBA" id="ARBA00022722"/>
    </source>
</evidence>
<evidence type="ECO:0000256" key="4">
    <source>
        <dbReference type="ARBA" id="ARBA00022839"/>
    </source>
</evidence>
<sequence length="442" mass="49330">MRENVLTVTQLTRRIKESLEASLPSSITVTGEISNWTKSSSGHTYFSLKDDKALIKCAVWRSTQLKRDFKDGDKVILTGHISLYEPQGTYQIIVRTIEESGQGELFKKFLEIKEKLEKEGLFDSSKKKSLPAYPMSIGIITSPTGSVIKDIENVLKRRAPYVKKYLYSASVQGKGSAESIISGIEYFNKKKIVDLIIIARGGGSLEDLWAFNDENLAYAISGSQIPVISAVGHETDFTIADFSASVRAPTPSAAAEISVKDVKDILIFLETSKREMRSSIKHDSSLLRQRMSQLKQSFYISAMAPINRKRDTVSFLLKDMEDSVNLKMQRAKDFVSGRKLLMERANPANLIEKNRFNLNSLKALISVNANSLLNSVKNSVDVKKHTLEALNPANVMNRGYALVYRESGEVVTDKATVKVNQNLKIALRDGSFRSKVTSIKEE</sequence>
<dbReference type="GO" id="GO:0005737">
    <property type="term" value="C:cytoplasm"/>
    <property type="evidence" value="ECO:0007669"/>
    <property type="project" value="UniProtKB-SubCell"/>
</dbReference>
<comment type="subunit">
    <text evidence="5">Heterooligomer composed of large and small subunits.</text>
</comment>
<comment type="function">
    <text evidence="5">Bidirectionally degrades single-stranded DNA into large acid-insoluble oligonucleotides, which are then degraded further into small acid-soluble oligonucleotides.</text>
</comment>
<evidence type="ECO:0000313" key="10">
    <source>
        <dbReference type="Proteomes" id="UP000264062"/>
    </source>
</evidence>
<evidence type="ECO:0000259" key="7">
    <source>
        <dbReference type="Pfam" id="PF02601"/>
    </source>
</evidence>
<comment type="subcellular location">
    <subcellularLocation>
        <location evidence="5 6">Cytoplasm</location>
    </subcellularLocation>
</comment>
<organism evidence="9 10">
    <name type="scientific">candidate division WOR-3 bacterium</name>
    <dbReference type="NCBI Taxonomy" id="2052148"/>
    <lineage>
        <taxon>Bacteria</taxon>
        <taxon>Bacteria division WOR-3</taxon>
    </lineage>
</organism>
<dbReference type="CDD" id="cd04489">
    <property type="entry name" value="ExoVII_LU_OBF"/>
    <property type="match status" value="1"/>
</dbReference>
<keyword evidence="4 5" id="KW-0269">Exonuclease</keyword>
<keyword evidence="2 5" id="KW-0540">Nuclease</keyword>
<evidence type="ECO:0000259" key="8">
    <source>
        <dbReference type="Pfam" id="PF13742"/>
    </source>
</evidence>
<dbReference type="HAMAP" id="MF_00378">
    <property type="entry name" value="Exonuc_7_L"/>
    <property type="match status" value="1"/>
</dbReference>
<dbReference type="Proteomes" id="UP000264062">
    <property type="component" value="Unassembled WGS sequence"/>
</dbReference>
<dbReference type="GO" id="GO:0009318">
    <property type="term" value="C:exodeoxyribonuclease VII complex"/>
    <property type="evidence" value="ECO:0007669"/>
    <property type="project" value="UniProtKB-UniRule"/>
</dbReference>